<dbReference type="AlphaFoldDB" id="A0A0E9TMY0"/>
<proteinExistence type="predicted"/>
<keyword evidence="1" id="KW-0732">Signal</keyword>
<sequence length="56" mass="5882">MLWTLGILLHLSSMVEGCGVMAGACMAASGTNSVVFIDDATSNGSNRITAEMYRNI</sequence>
<accession>A0A0E9TMY0</accession>
<evidence type="ECO:0000313" key="2">
    <source>
        <dbReference type="EMBL" id="JAH54792.1"/>
    </source>
</evidence>
<evidence type="ECO:0000256" key="1">
    <source>
        <dbReference type="SAM" id="SignalP"/>
    </source>
</evidence>
<feature type="signal peptide" evidence="1">
    <location>
        <begin position="1"/>
        <end position="17"/>
    </location>
</feature>
<dbReference type="EMBL" id="GBXM01053785">
    <property type="protein sequence ID" value="JAH54792.1"/>
    <property type="molecule type" value="Transcribed_RNA"/>
</dbReference>
<reference evidence="2" key="1">
    <citation type="submission" date="2014-11" db="EMBL/GenBank/DDBJ databases">
        <authorList>
            <person name="Amaro Gonzalez C."/>
        </authorList>
    </citation>
    <scope>NUCLEOTIDE SEQUENCE</scope>
</reference>
<name>A0A0E9TMY0_ANGAN</name>
<reference evidence="2" key="2">
    <citation type="journal article" date="2015" name="Fish Shellfish Immunol.">
        <title>Early steps in the European eel (Anguilla anguilla)-Vibrio vulnificus interaction in the gills: Role of the RtxA13 toxin.</title>
        <authorList>
            <person name="Callol A."/>
            <person name="Pajuelo D."/>
            <person name="Ebbesson L."/>
            <person name="Teles M."/>
            <person name="MacKenzie S."/>
            <person name="Amaro C."/>
        </authorList>
    </citation>
    <scope>NUCLEOTIDE SEQUENCE</scope>
</reference>
<feature type="chain" id="PRO_5002432747" evidence="1">
    <location>
        <begin position="18"/>
        <end position="56"/>
    </location>
</feature>
<protein>
    <submittedName>
        <fullName evidence="2">Uncharacterized protein</fullName>
    </submittedName>
</protein>
<organism evidence="2">
    <name type="scientific">Anguilla anguilla</name>
    <name type="common">European freshwater eel</name>
    <name type="synonym">Muraena anguilla</name>
    <dbReference type="NCBI Taxonomy" id="7936"/>
    <lineage>
        <taxon>Eukaryota</taxon>
        <taxon>Metazoa</taxon>
        <taxon>Chordata</taxon>
        <taxon>Craniata</taxon>
        <taxon>Vertebrata</taxon>
        <taxon>Euteleostomi</taxon>
        <taxon>Actinopterygii</taxon>
        <taxon>Neopterygii</taxon>
        <taxon>Teleostei</taxon>
        <taxon>Anguilliformes</taxon>
        <taxon>Anguillidae</taxon>
        <taxon>Anguilla</taxon>
    </lineage>
</organism>